<name>A0ABP1G7E9_9CHLO</name>
<proteinExistence type="predicted"/>
<organism evidence="1 2">
    <name type="scientific">Coccomyxa viridis</name>
    <dbReference type="NCBI Taxonomy" id="1274662"/>
    <lineage>
        <taxon>Eukaryota</taxon>
        <taxon>Viridiplantae</taxon>
        <taxon>Chlorophyta</taxon>
        <taxon>core chlorophytes</taxon>
        <taxon>Trebouxiophyceae</taxon>
        <taxon>Trebouxiophyceae incertae sedis</taxon>
        <taxon>Coccomyxaceae</taxon>
        <taxon>Coccomyxa</taxon>
    </lineage>
</organism>
<evidence type="ECO:0000313" key="2">
    <source>
        <dbReference type="Proteomes" id="UP001497392"/>
    </source>
</evidence>
<sequence length="130" mass="14147">MTHGAFMSLNGQKALIAGGATTFGSAHFCMQPDLRDPIVIHLHDIFELDLTTTCWVQVVPNGKKWTSAFTTCGGGYLASNHIGLVGLSRFAEEPSMGGENPDWTTAVNIRFQRGKDTVSNILAWDRHGMP</sequence>
<gene>
    <name evidence="1" type="primary">g11090</name>
    <name evidence="1" type="ORF">VP750_LOCUS9933</name>
</gene>
<dbReference type="Proteomes" id="UP001497392">
    <property type="component" value="Unassembled WGS sequence"/>
</dbReference>
<accession>A0ABP1G7E9</accession>
<keyword evidence="2" id="KW-1185">Reference proteome</keyword>
<protein>
    <submittedName>
        <fullName evidence="1">G11090 protein</fullName>
    </submittedName>
</protein>
<dbReference type="EMBL" id="CAXHTA020000017">
    <property type="protein sequence ID" value="CAL5228027.1"/>
    <property type="molecule type" value="Genomic_DNA"/>
</dbReference>
<reference evidence="1 2" key="1">
    <citation type="submission" date="2024-06" db="EMBL/GenBank/DDBJ databases">
        <authorList>
            <person name="Kraege A."/>
            <person name="Thomma B."/>
        </authorList>
    </citation>
    <scope>NUCLEOTIDE SEQUENCE [LARGE SCALE GENOMIC DNA]</scope>
</reference>
<evidence type="ECO:0000313" key="1">
    <source>
        <dbReference type="EMBL" id="CAL5228027.1"/>
    </source>
</evidence>
<comment type="caution">
    <text evidence="1">The sequence shown here is derived from an EMBL/GenBank/DDBJ whole genome shotgun (WGS) entry which is preliminary data.</text>
</comment>